<feature type="transmembrane region" description="Helical" evidence="2">
    <location>
        <begin position="122"/>
        <end position="141"/>
    </location>
</feature>
<evidence type="ECO:0000256" key="2">
    <source>
        <dbReference type="SAM" id="Phobius"/>
    </source>
</evidence>
<sequence>MSHAALQQQQELTGLMRAIVGRLDAIDARIDGLATTAAVEALGERIDDCTQALQRSPRSPRSPRGDAAQSPAALDDTTAARARARARAGAAVGLLVLAGLLHRRARRRLNGMVRRLPPRTLLLVNLLAALLLGVSGLADALRASLSEVPLVGGLLSRKAPLPSLLGDGASREAAVACVGVTAALIPWRLGLTLV</sequence>
<feature type="transmembrane region" description="Helical" evidence="2">
    <location>
        <begin position="84"/>
        <end position="101"/>
    </location>
</feature>
<organism evidence="3">
    <name type="scientific">Emiliania huxleyi</name>
    <name type="common">Coccolithophore</name>
    <name type="synonym">Pontosphaera huxleyi</name>
    <dbReference type="NCBI Taxonomy" id="2903"/>
    <lineage>
        <taxon>Eukaryota</taxon>
        <taxon>Haptista</taxon>
        <taxon>Haptophyta</taxon>
        <taxon>Prymnesiophyceae</taxon>
        <taxon>Isochrysidales</taxon>
        <taxon>Noelaerhabdaceae</taxon>
        <taxon>Emiliania</taxon>
    </lineage>
</organism>
<keyword evidence="2" id="KW-1133">Transmembrane helix</keyword>
<evidence type="ECO:0000313" key="3">
    <source>
        <dbReference type="EMBL" id="CAE0576097.1"/>
    </source>
</evidence>
<reference evidence="3" key="1">
    <citation type="submission" date="2021-01" db="EMBL/GenBank/DDBJ databases">
        <authorList>
            <person name="Corre E."/>
            <person name="Pelletier E."/>
            <person name="Niang G."/>
            <person name="Scheremetjew M."/>
            <person name="Finn R."/>
            <person name="Kale V."/>
            <person name="Holt S."/>
            <person name="Cochrane G."/>
            <person name="Meng A."/>
            <person name="Brown T."/>
            <person name="Cohen L."/>
        </authorList>
    </citation>
    <scope>NUCLEOTIDE SEQUENCE</scope>
    <source>
        <strain evidence="3">379</strain>
    </source>
</reference>
<name>A0A6V2UF10_EMIHU</name>
<gene>
    <name evidence="3" type="ORF">EHUX00137_LOCUS33515</name>
</gene>
<keyword evidence="2" id="KW-0472">Membrane</keyword>
<feature type="region of interest" description="Disordered" evidence="1">
    <location>
        <begin position="52"/>
        <end position="79"/>
    </location>
</feature>
<keyword evidence="2" id="KW-0812">Transmembrane</keyword>
<proteinExistence type="predicted"/>
<dbReference type="EMBL" id="HBIR01042954">
    <property type="protein sequence ID" value="CAE0576097.1"/>
    <property type="molecule type" value="Transcribed_RNA"/>
</dbReference>
<accession>A0A6V2UF10</accession>
<evidence type="ECO:0000256" key="1">
    <source>
        <dbReference type="SAM" id="MobiDB-lite"/>
    </source>
</evidence>
<dbReference type="AlphaFoldDB" id="A0A6V2UF10"/>
<protein>
    <submittedName>
        <fullName evidence="3">Uncharacterized protein</fullName>
    </submittedName>
</protein>